<accession>A0A0C2MVU5</accession>
<feature type="compositionally biased region" description="Pro residues" evidence="2">
    <location>
        <begin position="504"/>
        <end position="584"/>
    </location>
</feature>
<gene>
    <name evidence="5" type="ORF">RF11_06737</name>
</gene>
<dbReference type="PANTHER" id="PTHR45691">
    <property type="entry name" value="PROTEIN DIAPHANOUS"/>
    <property type="match status" value="1"/>
</dbReference>
<dbReference type="GO" id="GO:0003779">
    <property type="term" value="F:actin binding"/>
    <property type="evidence" value="ECO:0007669"/>
    <property type="project" value="InterPro"/>
</dbReference>
<dbReference type="OrthoDB" id="1104827at2759"/>
<keyword evidence="6" id="KW-1185">Reference proteome</keyword>
<comment type="caution">
    <text evidence="5">The sequence shown here is derived from an EMBL/GenBank/DDBJ whole genome shotgun (WGS) entry which is preliminary data.</text>
</comment>
<dbReference type="PROSITE" id="PS51232">
    <property type="entry name" value="GBD_FH3"/>
    <property type="match status" value="1"/>
</dbReference>
<feature type="domain" description="GBD/FH3" evidence="3">
    <location>
        <begin position="25"/>
        <end position="388"/>
    </location>
</feature>
<evidence type="ECO:0000256" key="2">
    <source>
        <dbReference type="SAM" id="MobiDB-lite"/>
    </source>
</evidence>
<dbReference type="SUPFAM" id="SSF48371">
    <property type="entry name" value="ARM repeat"/>
    <property type="match status" value="1"/>
</dbReference>
<dbReference type="Pfam" id="PF06371">
    <property type="entry name" value="Drf_GBD"/>
    <property type="match status" value="1"/>
</dbReference>
<dbReference type="InterPro" id="IPR010472">
    <property type="entry name" value="FH3_dom"/>
</dbReference>
<dbReference type="InterPro" id="IPR015425">
    <property type="entry name" value="FH2_Formin"/>
</dbReference>
<evidence type="ECO:0000256" key="1">
    <source>
        <dbReference type="SAM" id="Coils"/>
    </source>
</evidence>
<feature type="compositionally biased region" description="Acidic residues" evidence="2">
    <location>
        <begin position="1080"/>
        <end position="1089"/>
    </location>
</feature>
<organism evidence="5 6">
    <name type="scientific">Thelohanellus kitauei</name>
    <name type="common">Myxosporean</name>
    <dbReference type="NCBI Taxonomy" id="669202"/>
    <lineage>
        <taxon>Eukaryota</taxon>
        <taxon>Metazoa</taxon>
        <taxon>Cnidaria</taxon>
        <taxon>Myxozoa</taxon>
        <taxon>Myxosporea</taxon>
        <taxon>Bivalvulida</taxon>
        <taxon>Platysporina</taxon>
        <taxon>Myxobolidae</taxon>
        <taxon>Thelohanellus</taxon>
    </lineage>
</organism>
<dbReference type="SUPFAM" id="SSF101447">
    <property type="entry name" value="Formin homology 2 domain (FH2 domain)"/>
    <property type="match status" value="1"/>
</dbReference>
<dbReference type="InterPro" id="IPR010473">
    <property type="entry name" value="GTPase-bd"/>
</dbReference>
<keyword evidence="1" id="KW-0175">Coiled coil</keyword>
<dbReference type="OMA" id="WEVKNPM"/>
<dbReference type="InterPro" id="IPR011989">
    <property type="entry name" value="ARM-like"/>
</dbReference>
<dbReference type="Gene3D" id="6.10.30.30">
    <property type="match status" value="1"/>
</dbReference>
<dbReference type="GO" id="GO:0005884">
    <property type="term" value="C:actin filament"/>
    <property type="evidence" value="ECO:0007669"/>
    <property type="project" value="TreeGrafter"/>
</dbReference>
<dbReference type="InterPro" id="IPR014768">
    <property type="entry name" value="GBD/FH3_dom"/>
</dbReference>
<dbReference type="InterPro" id="IPR042201">
    <property type="entry name" value="FH2_Formin_sf"/>
</dbReference>
<dbReference type="Gene3D" id="1.20.58.630">
    <property type="match status" value="1"/>
</dbReference>
<dbReference type="PROSITE" id="PS51444">
    <property type="entry name" value="FH2"/>
    <property type="match status" value="1"/>
</dbReference>
<dbReference type="PANTHER" id="PTHR45691:SF6">
    <property type="entry name" value="PROTEIN DIAPHANOUS"/>
    <property type="match status" value="1"/>
</dbReference>
<dbReference type="Gene3D" id="1.10.238.150">
    <property type="entry name" value="Formin, FH3 diaphanous domain"/>
    <property type="match status" value="1"/>
</dbReference>
<reference evidence="5 6" key="1">
    <citation type="journal article" date="2014" name="Genome Biol. Evol.">
        <title>The genome of the myxosporean Thelohanellus kitauei shows adaptations to nutrient acquisition within its fish host.</title>
        <authorList>
            <person name="Yang Y."/>
            <person name="Xiong J."/>
            <person name="Zhou Z."/>
            <person name="Huo F."/>
            <person name="Miao W."/>
            <person name="Ran C."/>
            <person name="Liu Y."/>
            <person name="Zhang J."/>
            <person name="Feng J."/>
            <person name="Wang M."/>
            <person name="Wang M."/>
            <person name="Wang L."/>
            <person name="Yao B."/>
        </authorList>
    </citation>
    <scope>NUCLEOTIDE SEQUENCE [LARGE SCALE GENOMIC DNA]</scope>
    <source>
        <strain evidence="5">Wuqing</strain>
    </source>
</reference>
<dbReference type="AlphaFoldDB" id="A0A0C2MVU5"/>
<dbReference type="GO" id="GO:0030041">
    <property type="term" value="P:actin filament polymerization"/>
    <property type="evidence" value="ECO:0007669"/>
    <property type="project" value="TreeGrafter"/>
</dbReference>
<dbReference type="Gene3D" id="1.25.10.10">
    <property type="entry name" value="Leucine-rich Repeat Variant"/>
    <property type="match status" value="1"/>
</dbReference>
<evidence type="ECO:0000313" key="5">
    <source>
        <dbReference type="EMBL" id="KII68295.1"/>
    </source>
</evidence>
<feature type="region of interest" description="Disordered" evidence="2">
    <location>
        <begin position="490"/>
        <end position="602"/>
    </location>
</feature>
<dbReference type="SMART" id="SM01139">
    <property type="entry name" value="Drf_FH3"/>
    <property type="match status" value="1"/>
</dbReference>
<feature type="compositionally biased region" description="Basic and acidic residues" evidence="2">
    <location>
        <begin position="1066"/>
        <end position="1076"/>
    </location>
</feature>
<dbReference type="Gene3D" id="1.20.58.2220">
    <property type="entry name" value="Formin, FH2 domain"/>
    <property type="match status" value="1"/>
</dbReference>
<name>A0A0C2MVU5_THEKT</name>
<feature type="coiled-coil region" evidence="1">
    <location>
        <begin position="969"/>
        <end position="1005"/>
    </location>
</feature>
<evidence type="ECO:0000313" key="6">
    <source>
        <dbReference type="Proteomes" id="UP000031668"/>
    </source>
</evidence>
<dbReference type="SMART" id="SM01140">
    <property type="entry name" value="Drf_GBD"/>
    <property type="match status" value="1"/>
</dbReference>
<feature type="domain" description="FH2" evidence="4">
    <location>
        <begin position="594"/>
        <end position="988"/>
    </location>
</feature>
<dbReference type="Proteomes" id="UP000031668">
    <property type="component" value="Unassembled WGS sequence"/>
</dbReference>
<dbReference type="InterPro" id="IPR051412">
    <property type="entry name" value="Formin_Homology_Diaphanous_sf"/>
</dbReference>
<dbReference type="GO" id="GO:0031267">
    <property type="term" value="F:small GTPase binding"/>
    <property type="evidence" value="ECO:0007669"/>
    <property type="project" value="InterPro"/>
</dbReference>
<dbReference type="InterPro" id="IPR016024">
    <property type="entry name" value="ARM-type_fold"/>
</dbReference>
<feature type="region of interest" description="Disordered" evidence="2">
    <location>
        <begin position="1035"/>
        <end position="1089"/>
    </location>
</feature>
<dbReference type="SMART" id="SM00498">
    <property type="entry name" value="FH2"/>
    <property type="match status" value="1"/>
</dbReference>
<evidence type="ECO:0000259" key="3">
    <source>
        <dbReference type="PROSITE" id="PS51232"/>
    </source>
</evidence>
<dbReference type="EMBL" id="JWZT01002870">
    <property type="protein sequence ID" value="KII68295.1"/>
    <property type="molecule type" value="Genomic_DNA"/>
</dbReference>
<proteinExistence type="predicted"/>
<sequence>MKRQTSKKGSAKHMDTVDDDLMRELKSLKPKELDERFCSILDDMHIIDKEIRGVLMKKDTETKLNMISNFLKHQNSTKSELDDKRNLSPSEIVEELKRCESRPEVLQNFLQDFRVRLSTCPISQIATFIEPCFPLFKAFMIKYVKMVGDQMPCVVKILTESIKCMKSFMDNEQGLMMAMNDVEFIETLVYLMIPEVTGLMSETVRLLAAMSLVNHTKILTCISQVARRQEQHRFMRIVEGLRADKPISLRHHCLLLVNALITGTEEAHLRNYLRFELNRCGIIPRLDELRVLNNPGIDVQLRVYEESKEEDLLELQSKLQTIAEYFPTVDGTFEVLINSVRDTPSEYYMHGIGQCLLSVTGDVVRKKCYFQLIEELLTQVVFQKNGFDYEFNQKIFDVNLNPILEGLVSATLVEEVNSRLKAVEQKYTTEVTEKNELDAKYNVLLKNFNSQQKDLERMNEIQSSLNASEQKIKDLNEQIENLKKEVLTAKASVSKSPERGSIEVPPPPPPPGGDIPPPPPPPPPPFGNDIPPPPPPPWGDVPPPPPPPFSGDGPPPPPPPPGFGDGAPPPPPPPGFGAPPPPGMRAPSQPAVPTKKKYQKVKPTKRLNWTQIPYKSLEGSSLWKTVDETKYEYGQLFDRIIELFSTKVQVQNLAMAESDTSAKKKTKEPIVLDSKSCQNISIFLGGLRNTHEEIIRKLFQFDETITENFVENLRKFLPERQQRTQLAEYEGNLEDLCDPEVFIRKISSVPELETRLEFMLILLRFEEQMADIKPQIAHVSSACKEIMGSKKLVEILQLILLCGNFMNAGSRNEGTFAFEITFISNLADTKTQDGSTFLHFLAEIIESNYPDLMGLEKEMSTVQFAMKVNEETLAKNVSQITASVAKIESNLSKFRVPHNSDDKFGERIKTFHDKASQELIILTEMFDCMKAETEKIFQYFSITTKTTFEEFFLIFHKFSEDLHKAFVENKKRAEKIERERQLKEKKEQEALKREENKRKAALQANLGDKAEIEEAQEEKLMDNLLTQLESGKAYEKKEGSRVKTRRKKGDAAILDERRRTMRHKSHEVLLRMRNPNEMDQSNEDNEAVL</sequence>
<dbReference type="Pfam" id="PF02181">
    <property type="entry name" value="FH2"/>
    <property type="match status" value="1"/>
</dbReference>
<protein>
    <submittedName>
        <fullName evidence="5">Protein diaphanous 3</fullName>
    </submittedName>
</protein>
<dbReference type="Pfam" id="PF06367">
    <property type="entry name" value="Drf_FH3"/>
    <property type="match status" value="1"/>
</dbReference>
<evidence type="ECO:0000259" key="4">
    <source>
        <dbReference type="PROSITE" id="PS51444"/>
    </source>
</evidence>